<evidence type="ECO:0008006" key="11">
    <source>
        <dbReference type="Google" id="ProtNLM"/>
    </source>
</evidence>
<dbReference type="GO" id="GO:0016020">
    <property type="term" value="C:membrane"/>
    <property type="evidence" value="ECO:0007669"/>
    <property type="project" value="UniProtKB-SubCell"/>
</dbReference>
<evidence type="ECO:0000256" key="1">
    <source>
        <dbReference type="ARBA" id="ARBA00004370"/>
    </source>
</evidence>
<protein>
    <recommendedName>
        <fullName evidence="11">RUS family member 1</fullName>
    </recommendedName>
</protein>
<feature type="domain" description="Protein root UVB sensitive/RUS" evidence="7">
    <location>
        <begin position="51"/>
        <end position="283"/>
    </location>
</feature>
<comment type="subcellular location">
    <subcellularLocation>
        <location evidence="1">Membrane</location>
    </subcellularLocation>
</comment>
<dbReference type="AlphaFoldDB" id="A0A674GZJ7"/>
<dbReference type="GeneTree" id="ENSGT00390000000050"/>
<sequence length="509" mass="55227">MATTDAGSPITGSAETRKCRNPEVPMERPEGSIQCRVFWGSREVSRWDRPKSRERLRRAVARLLLPQGFPESVSPDYGRYQCWDSLQALCSSLCSSLSARAVLEAVGVGDGAASVTGAALTWLLRDGVGIVTRIVFVWLQGSHLDCEAKQWRLVADVLNDVALVMEILAPHWLSLGPALLVMAAAARCVVGVAGGATRAALAVHQARRDNVADVAAKDSSQETLVNGAGLLLSLLLLPLLDGRPWLTWAALGLLLAAHLGSNMAALGSLTLTSLNRPRLRLAIGWALRGGGAGGERGVVSPGVGGVELELPRPEQVNPREPLLPGFGSRLRLHLGAPLERLVSSEAEFRKALECGTPDYIIVLRPSQGRVSVGLRRGAPSVSALFGCAQALLLEQLLGPPLGGAATALGRKLAPLQRRLQSCRERVWGIWGFWGIWGEFWGFWGIFGDFWEFLEGSGWILGGLNGNFWDLNWTFLGNFEEFWGFLRILGNLGEFLGDFWQHFGNFLNFL</sequence>
<evidence type="ECO:0000313" key="9">
    <source>
        <dbReference type="Ensembl" id="ENSTGUP00000027731.1"/>
    </source>
</evidence>
<dbReference type="Pfam" id="PF04884">
    <property type="entry name" value="UVB_sens_prot"/>
    <property type="match status" value="1"/>
</dbReference>
<dbReference type="PANTHER" id="PTHR12770">
    <property type="entry name" value="RUS1 FAMILY PROTEIN C16ORF58"/>
    <property type="match status" value="1"/>
</dbReference>
<feature type="compositionally biased region" description="Basic and acidic residues" evidence="6">
    <location>
        <begin position="15"/>
        <end position="27"/>
    </location>
</feature>
<gene>
    <name evidence="9" type="primary">RUSF1</name>
</gene>
<evidence type="ECO:0000259" key="7">
    <source>
        <dbReference type="Pfam" id="PF04884"/>
    </source>
</evidence>
<evidence type="ECO:0000259" key="8">
    <source>
        <dbReference type="Pfam" id="PF24160"/>
    </source>
</evidence>
<feature type="region of interest" description="Disordered" evidence="6">
    <location>
        <begin position="1"/>
        <end position="27"/>
    </location>
</feature>
<reference evidence="9 10" key="1">
    <citation type="journal article" date="2010" name="Nature">
        <title>The genome of a songbird.</title>
        <authorList>
            <person name="Warren W.C."/>
            <person name="Clayton D.F."/>
            <person name="Ellegren H."/>
            <person name="Arnold A.P."/>
            <person name="Hillier L.W."/>
            <person name="Kunstner A."/>
            <person name="Searle S."/>
            <person name="White S."/>
            <person name="Vilella A.J."/>
            <person name="Fairley S."/>
            <person name="Heger A."/>
            <person name="Kong L."/>
            <person name="Ponting C.P."/>
            <person name="Jarvis E.D."/>
            <person name="Mello C.V."/>
            <person name="Minx P."/>
            <person name="Lovell P."/>
            <person name="Velho T.A."/>
            <person name="Ferris M."/>
            <person name="Balakrishnan C.N."/>
            <person name="Sinha S."/>
            <person name="Blatti C."/>
            <person name="London S.E."/>
            <person name="Li Y."/>
            <person name="Lin Y.C."/>
            <person name="George J."/>
            <person name="Sweedler J."/>
            <person name="Southey B."/>
            <person name="Gunaratne P."/>
            <person name="Watson M."/>
            <person name="Nam K."/>
            <person name="Backstrom N."/>
            <person name="Smeds L."/>
            <person name="Nabholz B."/>
            <person name="Itoh Y."/>
            <person name="Whitney O."/>
            <person name="Pfenning A.R."/>
            <person name="Howard J."/>
            <person name="Volker M."/>
            <person name="Skinner B.M."/>
            <person name="Griffin D.K."/>
            <person name="Ye L."/>
            <person name="McLaren W.M."/>
            <person name="Flicek P."/>
            <person name="Quesada V."/>
            <person name="Velasco G."/>
            <person name="Lopez-Otin C."/>
            <person name="Puente X.S."/>
            <person name="Olender T."/>
            <person name="Lancet D."/>
            <person name="Smit A.F."/>
            <person name="Hubley R."/>
            <person name="Konkel M.K."/>
            <person name="Walker J.A."/>
            <person name="Batzer M.A."/>
            <person name="Gu W."/>
            <person name="Pollock D.D."/>
            <person name="Chen L."/>
            <person name="Cheng Z."/>
            <person name="Eichler E.E."/>
            <person name="Stapley J."/>
            <person name="Slate J."/>
            <person name="Ekblom R."/>
            <person name="Birkhead T."/>
            <person name="Burke T."/>
            <person name="Burt D."/>
            <person name="Scharff C."/>
            <person name="Adam I."/>
            <person name="Richard H."/>
            <person name="Sultan M."/>
            <person name="Soldatov A."/>
            <person name="Lehrach H."/>
            <person name="Edwards S.V."/>
            <person name="Yang S.P."/>
            <person name="Li X."/>
            <person name="Graves T."/>
            <person name="Fulton L."/>
            <person name="Nelson J."/>
            <person name="Chinwalla A."/>
            <person name="Hou S."/>
            <person name="Mardis E.R."/>
            <person name="Wilson R.K."/>
        </authorList>
    </citation>
    <scope>NUCLEOTIDE SEQUENCE [LARGE SCALE GENOMIC DNA]</scope>
</reference>
<dbReference type="Proteomes" id="UP000007754">
    <property type="component" value="Chromosome 16"/>
</dbReference>
<evidence type="ECO:0000256" key="5">
    <source>
        <dbReference type="ARBA" id="ARBA00023136"/>
    </source>
</evidence>
<dbReference type="InParanoid" id="A0A674GZJ7"/>
<dbReference type="InterPro" id="IPR054549">
    <property type="entry name" value="UVB_sens_RUS_dom"/>
</dbReference>
<keyword evidence="10" id="KW-1185">Reference proteome</keyword>
<keyword evidence="4" id="KW-1133">Transmembrane helix</keyword>
<proteinExistence type="inferred from homology"/>
<evidence type="ECO:0000256" key="4">
    <source>
        <dbReference type="ARBA" id="ARBA00022989"/>
    </source>
</evidence>
<name>A0A674GZJ7_TAEGU</name>
<feature type="compositionally biased region" description="Polar residues" evidence="6">
    <location>
        <begin position="1"/>
        <end position="14"/>
    </location>
</feature>
<feature type="domain" description="Root UVB sensitive protein C-terminal" evidence="8">
    <location>
        <begin position="311"/>
        <end position="401"/>
    </location>
</feature>
<evidence type="ECO:0000256" key="2">
    <source>
        <dbReference type="ARBA" id="ARBA00007558"/>
    </source>
</evidence>
<reference evidence="9" key="2">
    <citation type="submission" date="2025-08" db="UniProtKB">
        <authorList>
            <consortium name="Ensembl"/>
        </authorList>
    </citation>
    <scope>IDENTIFICATION</scope>
</reference>
<accession>A0A674GZJ7</accession>
<dbReference type="InterPro" id="IPR055412">
    <property type="entry name" value="UVB_sens_C"/>
</dbReference>
<dbReference type="Pfam" id="PF24160">
    <property type="entry name" value="UVB_sens_C"/>
    <property type="match status" value="1"/>
</dbReference>
<dbReference type="InterPro" id="IPR006968">
    <property type="entry name" value="RUS_fam"/>
</dbReference>
<organism evidence="9 10">
    <name type="scientific">Taeniopygia guttata</name>
    <name type="common">Zebra finch</name>
    <name type="synonym">Poephila guttata</name>
    <dbReference type="NCBI Taxonomy" id="59729"/>
    <lineage>
        <taxon>Eukaryota</taxon>
        <taxon>Metazoa</taxon>
        <taxon>Chordata</taxon>
        <taxon>Craniata</taxon>
        <taxon>Vertebrata</taxon>
        <taxon>Euteleostomi</taxon>
        <taxon>Archelosauria</taxon>
        <taxon>Archosauria</taxon>
        <taxon>Dinosauria</taxon>
        <taxon>Saurischia</taxon>
        <taxon>Theropoda</taxon>
        <taxon>Coelurosauria</taxon>
        <taxon>Aves</taxon>
        <taxon>Neognathae</taxon>
        <taxon>Neoaves</taxon>
        <taxon>Telluraves</taxon>
        <taxon>Australaves</taxon>
        <taxon>Passeriformes</taxon>
        <taxon>Passeroidea</taxon>
        <taxon>Estrildidae</taxon>
        <taxon>Estrildinae</taxon>
        <taxon>Taeniopygia</taxon>
    </lineage>
</organism>
<evidence type="ECO:0000256" key="3">
    <source>
        <dbReference type="ARBA" id="ARBA00022692"/>
    </source>
</evidence>
<reference evidence="9" key="3">
    <citation type="submission" date="2025-09" db="UniProtKB">
        <authorList>
            <consortium name="Ensembl"/>
        </authorList>
    </citation>
    <scope>IDENTIFICATION</scope>
</reference>
<keyword evidence="5" id="KW-0472">Membrane</keyword>
<dbReference type="Ensembl" id="ENSTGUT00000029600.1">
    <property type="protein sequence ID" value="ENSTGUP00000027731.1"/>
    <property type="gene ID" value="ENSTGUG00000027962.1"/>
</dbReference>
<comment type="similarity">
    <text evidence="2">Belongs to the RUS1 family.</text>
</comment>
<dbReference type="PANTHER" id="PTHR12770:SF31">
    <property type="entry name" value="RUS FAMILY MEMBER 1"/>
    <property type="match status" value="1"/>
</dbReference>
<evidence type="ECO:0000256" key="6">
    <source>
        <dbReference type="SAM" id="MobiDB-lite"/>
    </source>
</evidence>
<keyword evidence="3" id="KW-0812">Transmembrane</keyword>
<evidence type="ECO:0000313" key="10">
    <source>
        <dbReference type="Proteomes" id="UP000007754"/>
    </source>
</evidence>